<comment type="caution">
    <text evidence="2">The sequence shown here is derived from an EMBL/GenBank/DDBJ whole genome shotgun (WGS) entry which is preliminary data.</text>
</comment>
<evidence type="ECO:0000259" key="1">
    <source>
        <dbReference type="Pfam" id="PF08241"/>
    </source>
</evidence>
<dbReference type="GO" id="GO:0008425">
    <property type="term" value="F:2-methoxy-6-polyprenyl-1,4-benzoquinol methyltransferase activity"/>
    <property type="evidence" value="ECO:0007669"/>
    <property type="project" value="TreeGrafter"/>
</dbReference>
<dbReference type="InterPro" id="IPR013216">
    <property type="entry name" value="Methyltransf_11"/>
</dbReference>
<proteinExistence type="predicted"/>
<accession>A0A917JS82</accession>
<protein>
    <submittedName>
        <fullName evidence="2">Malonyl-[acyl-carrier protein] O-methyltransferase</fullName>
    </submittedName>
</protein>
<name>A0A917JS82_9GAMM</name>
<evidence type="ECO:0000313" key="3">
    <source>
        <dbReference type="Proteomes" id="UP000613743"/>
    </source>
</evidence>
<dbReference type="Gene3D" id="3.40.50.150">
    <property type="entry name" value="Vaccinia Virus protein VP39"/>
    <property type="match status" value="1"/>
</dbReference>
<dbReference type="RefSeq" id="WP_188920859.1">
    <property type="nucleotide sequence ID" value="NZ_BMPZ01000005.1"/>
</dbReference>
<reference evidence="2" key="1">
    <citation type="journal article" date="2014" name="Int. J. Syst. Evol. Microbiol.">
        <title>Complete genome sequence of Corynebacterium casei LMG S-19264T (=DSM 44701T), isolated from a smear-ripened cheese.</title>
        <authorList>
            <consortium name="US DOE Joint Genome Institute (JGI-PGF)"/>
            <person name="Walter F."/>
            <person name="Albersmeier A."/>
            <person name="Kalinowski J."/>
            <person name="Ruckert C."/>
        </authorList>
    </citation>
    <scope>NUCLEOTIDE SEQUENCE</scope>
    <source>
        <strain evidence="2">JCM 30804</strain>
    </source>
</reference>
<sequence>MNSGLDNKQQVAAEFSAAASHYSNFNSMQKQSAGILFDMIGTAKVLDSHTNLLDIGCGPGTDFDAINKPASVFALDIAPGMLAQVVQDFPEYLAVQSDAQALPFQNESFDLIYSNLAMQWCPQLDLVFAEVARVLRSGGHFYGAIVADGSLPELAELGLRFNGFHTLDQIQKDLSQCGWQNVRVERKCLSVYFDDLKALLYSIKGVGASTISPLDQRQAEAKAKTAFQENSMAGVKLRGRQDWQNLLGKAEALRQADGLPLHYEIAFIHAIAK</sequence>
<gene>
    <name evidence="2" type="primary">bioC</name>
    <name evidence="2" type="ORF">GCM10009332_22120</name>
</gene>
<keyword evidence="3" id="KW-1185">Reference proteome</keyword>
<dbReference type="Pfam" id="PF08241">
    <property type="entry name" value="Methyltransf_11"/>
    <property type="match status" value="1"/>
</dbReference>
<feature type="domain" description="Methyltransferase type 11" evidence="1">
    <location>
        <begin position="53"/>
        <end position="142"/>
    </location>
</feature>
<dbReference type="PANTHER" id="PTHR43591">
    <property type="entry name" value="METHYLTRANSFERASE"/>
    <property type="match status" value="1"/>
</dbReference>
<dbReference type="PANTHER" id="PTHR43591:SF24">
    <property type="entry name" value="2-METHOXY-6-POLYPRENYL-1,4-BENZOQUINOL METHYLASE, MITOCHONDRIAL"/>
    <property type="match status" value="1"/>
</dbReference>
<dbReference type="SUPFAM" id="SSF53335">
    <property type="entry name" value="S-adenosyl-L-methionine-dependent methyltransferases"/>
    <property type="match status" value="1"/>
</dbReference>
<dbReference type="InterPro" id="IPR029063">
    <property type="entry name" value="SAM-dependent_MTases_sf"/>
</dbReference>
<dbReference type="Proteomes" id="UP000613743">
    <property type="component" value="Unassembled WGS sequence"/>
</dbReference>
<evidence type="ECO:0000313" key="2">
    <source>
        <dbReference type="EMBL" id="GGI84449.1"/>
    </source>
</evidence>
<reference evidence="2" key="2">
    <citation type="submission" date="2020-09" db="EMBL/GenBank/DDBJ databases">
        <authorList>
            <person name="Sun Q."/>
            <person name="Ohkuma M."/>
        </authorList>
    </citation>
    <scope>NUCLEOTIDE SEQUENCE</scope>
    <source>
        <strain evidence="2">JCM 30804</strain>
    </source>
</reference>
<organism evidence="2 3">
    <name type="scientific">Shewanella gelidii</name>
    <dbReference type="NCBI Taxonomy" id="1642821"/>
    <lineage>
        <taxon>Bacteria</taxon>
        <taxon>Pseudomonadati</taxon>
        <taxon>Pseudomonadota</taxon>
        <taxon>Gammaproteobacteria</taxon>
        <taxon>Alteromonadales</taxon>
        <taxon>Shewanellaceae</taxon>
        <taxon>Shewanella</taxon>
    </lineage>
</organism>
<dbReference type="EMBL" id="BMPZ01000005">
    <property type="protein sequence ID" value="GGI84449.1"/>
    <property type="molecule type" value="Genomic_DNA"/>
</dbReference>
<dbReference type="GO" id="GO:0008757">
    <property type="term" value="F:S-adenosylmethionine-dependent methyltransferase activity"/>
    <property type="evidence" value="ECO:0007669"/>
    <property type="project" value="InterPro"/>
</dbReference>
<dbReference type="AlphaFoldDB" id="A0A917JS82"/>
<dbReference type="CDD" id="cd02440">
    <property type="entry name" value="AdoMet_MTases"/>
    <property type="match status" value="1"/>
</dbReference>